<comment type="caution">
    <text evidence="2">The sequence shown here is derived from an EMBL/GenBank/DDBJ whole genome shotgun (WGS) entry which is preliminary data.</text>
</comment>
<dbReference type="Proteomes" id="UP001605036">
    <property type="component" value="Unassembled WGS sequence"/>
</dbReference>
<proteinExistence type="predicted"/>
<sequence length="198" mass="21914">MLGKQAPVLSPNRERISGIDALPDRGLGEHVGQRASLGDEGIPELFGALGRIGPAHRLPEQAEVLRGMHAKEAVTKDSLYNRLRWDNAPQQAAMPQDATRVMQPPLESPGEVHTSEPDAQELSSSSAKQPPRKELRRERQAPPQPARRQEEWATVEDSDKELLISIQHRNEQQRRERPGAGPQELETRTGAEARTAGD</sequence>
<feature type="region of interest" description="Disordered" evidence="1">
    <location>
        <begin position="1"/>
        <end position="32"/>
    </location>
</feature>
<evidence type="ECO:0000313" key="2">
    <source>
        <dbReference type="EMBL" id="KAL2653143.1"/>
    </source>
</evidence>
<evidence type="ECO:0000256" key="1">
    <source>
        <dbReference type="SAM" id="MobiDB-lite"/>
    </source>
</evidence>
<reference evidence="2 3" key="1">
    <citation type="submission" date="2024-09" db="EMBL/GenBank/DDBJ databases">
        <title>Chromosome-scale assembly of Riccia fluitans.</title>
        <authorList>
            <person name="Paukszto L."/>
            <person name="Sawicki J."/>
            <person name="Karawczyk K."/>
            <person name="Piernik-Szablinska J."/>
            <person name="Szczecinska M."/>
            <person name="Mazdziarz M."/>
        </authorList>
    </citation>
    <scope>NUCLEOTIDE SEQUENCE [LARGE SCALE GENOMIC DNA]</scope>
    <source>
        <strain evidence="2">Rf_01</strain>
        <tissue evidence="2">Aerial parts of the thallus</tissue>
    </source>
</reference>
<name>A0ABD1ZNX4_9MARC</name>
<feature type="compositionally biased region" description="Basic and acidic residues" evidence="1">
    <location>
        <begin position="168"/>
        <end position="178"/>
    </location>
</feature>
<organism evidence="2 3">
    <name type="scientific">Riccia fluitans</name>
    <dbReference type="NCBI Taxonomy" id="41844"/>
    <lineage>
        <taxon>Eukaryota</taxon>
        <taxon>Viridiplantae</taxon>
        <taxon>Streptophyta</taxon>
        <taxon>Embryophyta</taxon>
        <taxon>Marchantiophyta</taxon>
        <taxon>Marchantiopsida</taxon>
        <taxon>Marchantiidae</taxon>
        <taxon>Marchantiales</taxon>
        <taxon>Ricciaceae</taxon>
        <taxon>Riccia</taxon>
    </lineage>
</organism>
<gene>
    <name evidence="2" type="ORF">R1flu_021271</name>
</gene>
<protein>
    <submittedName>
        <fullName evidence="2">Uncharacterized protein</fullName>
    </submittedName>
</protein>
<feature type="region of interest" description="Disordered" evidence="1">
    <location>
        <begin position="85"/>
        <end position="198"/>
    </location>
</feature>
<dbReference type="AlphaFoldDB" id="A0ABD1ZNX4"/>
<keyword evidence="3" id="KW-1185">Reference proteome</keyword>
<dbReference type="EMBL" id="JBHFFA010000001">
    <property type="protein sequence ID" value="KAL2653143.1"/>
    <property type="molecule type" value="Genomic_DNA"/>
</dbReference>
<accession>A0ABD1ZNX4</accession>
<feature type="compositionally biased region" description="Basic and acidic residues" evidence="1">
    <location>
        <begin position="131"/>
        <end position="140"/>
    </location>
</feature>
<feature type="compositionally biased region" description="Basic and acidic residues" evidence="1">
    <location>
        <begin position="12"/>
        <end position="32"/>
    </location>
</feature>
<feature type="compositionally biased region" description="Basic and acidic residues" evidence="1">
    <location>
        <begin position="185"/>
        <end position="198"/>
    </location>
</feature>
<evidence type="ECO:0000313" key="3">
    <source>
        <dbReference type="Proteomes" id="UP001605036"/>
    </source>
</evidence>